<evidence type="ECO:0000259" key="1">
    <source>
        <dbReference type="SMART" id="SM00458"/>
    </source>
</evidence>
<dbReference type="HOGENOM" id="CLU_119132_0_0_1"/>
<dbReference type="InterPro" id="IPR035992">
    <property type="entry name" value="Ricin_B-like_lectins"/>
</dbReference>
<gene>
    <name evidence="2" type="ORF">M413DRAFT_443010</name>
</gene>
<dbReference type="Proteomes" id="UP000053424">
    <property type="component" value="Unassembled WGS sequence"/>
</dbReference>
<sequence>MHPPVQNVAAIENGGRYIIHNSKSKTVLDLNGSDGRTIIGFPRHGGENQQWETIYHDGGWHIKSVGTDKYLNLESHPKDDVRLVAIQQPFLWHLWDDDRVANAIRICVPNTRQNVDLTDYGNPNPGTPVAIWGRWEGENQTWKFEKVH</sequence>
<accession>A0A0C3CIH4</accession>
<keyword evidence="3" id="KW-1185">Reference proteome</keyword>
<proteinExistence type="predicted"/>
<dbReference type="EMBL" id="KN831774">
    <property type="protein sequence ID" value="KIM43944.1"/>
    <property type="molecule type" value="Genomic_DNA"/>
</dbReference>
<protein>
    <submittedName>
        <fullName evidence="2">Carbohydrate-binding module family 13 protein</fullName>
    </submittedName>
</protein>
<reference evidence="2 3" key="1">
    <citation type="submission" date="2014-04" db="EMBL/GenBank/DDBJ databases">
        <authorList>
            <consortium name="DOE Joint Genome Institute"/>
            <person name="Kuo A."/>
            <person name="Gay G."/>
            <person name="Dore J."/>
            <person name="Kohler A."/>
            <person name="Nagy L.G."/>
            <person name="Floudas D."/>
            <person name="Copeland A."/>
            <person name="Barry K.W."/>
            <person name="Cichocki N."/>
            <person name="Veneault-Fourrey C."/>
            <person name="LaButti K."/>
            <person name="Lindquist E.A."/>
            <person name="Lipzen A."/>
            <person name="Lundell T."/>
            <person name="Morin E."/>
            <person name="Murat C."/>
            <person name="Sun H."/>
            <person name="Tunlid A."/>
            <person name="Henrissat B."/>
            <person name="Grigoriev I.V."/>
            <person name="Hibbett D.S."/>
            <person name="Martin F."/>
            <person name="Nordberg H.P."/>
            <person name="Cantor M.N."/>
            <person name="Hua S.X."/>
        </authorList>
    </citation>
    <scope>NUCLEOTIDE SEQUENCE [LARGE SCALE GENOMIC DNA]</scope>
    <source>
        <strain evidence="3">h7</strain>
    </source>
</reference>
<reference evidence="3" key="2">
    <citation type="submission" date="2015-01" db="EMBL/GenBank/DDBJ databases">
        <title>Evolutionary Origins and Diversification of the Mycorrhizal Mutualists.</title>
        <authorList>
            <consortium name="DOE Joint Genome Institute"/>
            <consortium name="Mycorrhizal Genomics Consortium"/>
            <person name="Kohler A."/>
            <person name="Kuo A."/>
            <person name="Nagy L.G."/>
            <person name="Floudas D."/>
            <person name="Copeland A."/>
            <person name="Barry K.W."/>
            <person name="Cichocki N."/>
            <person name="Veneault-Fourrey C."/>
            <person name="LaButti K."/>
            <person name="Lindquist E.A."/>
            <person name="Lipzen A."/>
            <person name="Lundell T."/>
            <person name="Morin E."/>
            <person name="Murat C."/>
            <person name="Riley R."/>
            <person name="Ohm R."/>
            <person name="Sun H."/>
            <person name="Tunlid A."/>
            <person name="Henrissat B."/>
            <person name="Grigoriev I.V."/>
            <person name="Hibbett D.S."/>
            <person name="Martin F."/>
        </authorList>
    </citation>
    <scope>NUCLEOTIDE SEQUENCE [LARGE SCALE GENOMIC DNA]</scope>
    <source>
        <strain evidence="3">h7</strain>
    </source>
</reference>
<feature type="domain" description="Ricin B lectin" evidence="1">
    <location>
        <begin position="13"/>
        <end position="145"/>
    </location>
</feature>
<dbReference type="CDD" id="cd23422">
    <property type="entry name" value="beta-trefoil_Ricin_MPL_CNL"/>
    <property type="match status" value="1"/>
</dbReference>
<dbReference type="SMART" id="SM00458">
    <property type="entry name" value="RICIN"/>
    <property type="match status" value="1"/>
</dbReference>
<organism evidence="2 3">
    <name type="scientific">Hebeloma cylindrosporum</name>
    <dbReference type="NCBI Taxonomy" id="76867"/>
    <lineage>
        <taxon>Eukaryota</taxon>
        <taxon>Fungi</taxon>
        <taxon>Dikarya</taxon>
        <taxon>Basidiomycota</taxon>
        <taxon>Agaricomycotina</taxon>
        <taxon>Agaricomycetes</taxon>
        <taxon>Agaricomycetidae</taxon>
        <taxon>Agaricales</taxon>
        <taxon>Agaricineae</taxon>
        <taxon>Hymenogastraceae</taxon>
        <taxon>Hebeloma</taxon>
    </lineage>
</organism>
<dbReference type="OrthoDB" id="2131701at2759"/>
<dbReference type="AlphaFoldDB" id="A0A0C3CIH4"/>
<dbReference type="InterPro" id="IPR000772">
    <property type="entry name" value="Ricin_B_lectin"/>
</dbReference>
<dbReference type="Pfam" id="PF14200">
    <property type="entry name" value="RicinB_lectin_2"/>
    <property type="match status" value="1"/>
</dbReference>
<name>A0A0C3CIH4_HEBCY</name>
<evidence type="ECO:0000313" key="2">
    <source>
        <dbReference type="EMBL" id="KIM43944.1"/>
    </source>
</evidence>
<evidence type="ECO:0000313" key="3">
    <source>
        <dbReference type="Proteomes" id="UP000053424"/>
    </source>
</evidence>
<dbReference type="SUPFAM" id="SSF50370">
    <property type="entry name" value="Ricin B-like lectins"/>
    <property type="match status" value="1"/>
</dbReference>
<dbReference type="STRING" id="686832.A0A0C3CIH4"/>
<dbReference type="Gene3D" id="2.80.10.50">
    <property type="match status" value="1"/>
</dbReference>